<dbReference type="InterPro" id="IPR036264">
    <property type="entry name" value="Bact_exopeptidase_dim_dom"/>
</dbReference>
<comment type="subunit">
    <text evidence="3">Homodimer.</text>
</comment>
<dbReference type="OrthoDB" id="9808195at2"/>
<accession>A0A127PF31</accession>
<dbReference type="Gene3D" id="3.40.630.10">
    <property type="entry name" value="Zn peptidases"/>
    <property type="match status" value="1"/>
</dbReference>
<protein>
    <submittedName>
        <fullName evidence="10">Amidase, hydantoinase/carbamoylase family protein</fullName>
    </submittedName>
</protein>
<feature type="binding site" evidence="8">
    <location>
        <position position="293"/>
    </location>
    <ligand>
        <name>allantoate</name>
        <dbReference type="ChEBI" id="CHEBI:17536"/>
    </ligand>
</feature>
<evidence type="ECO:0000256" key="5">
    <source>
        <dbReference type="ARBA" id="ARBA00022801"/>
    </source>
</evidence>
<evidence type="ECO:0000313" key="10">
    <source>
        <dbReference type="EMBL" id="AMO96389.1"/>
    </source>
</evidence>
<evidence type="ECO:0000256" key="3">
    <source>
        <dbReference type="ARBA" id="ARBA00011738"/>
    </source>
</evidence>
<sequence length="415" mass="43971">MHCNTETQAAGGEQIMRWADELAQFSEAPGMLTRTYLTSAHHGAAARLAEWMCAAGMSVRRDMAGNVIGRYEGLTPDAPALLTGSHFDTVRNGGKYDGNLGILLPIACVQQWHAAGKRFPFAIEVIGFAEEEGVRFKATLLGSRAAAGTFDLAVLDNLDDTGQSMRDVMAASGFHAAGLGKAAYVPETVLAFVEVHIEQGPVLLNQQLPLGVVTAISGASRFMVEIEGLAGHAGTVPMDMRRDAAMAAAEIGLYIEQRCHGTRGLVGTVGQFNVPNGAANVVPGKAVFSIDIRAEQDETRQAAVADVLARIEQIGQRRNVAVRNRKTHEASSVPCAPWLQQQLAAAIESSGLTARRLPSGAGHDAMAMAAITDVAMLFVRCGNGGISHHPDEIMTAGDAALAALAFSRFVENFKR</sequence>
<dbReference type="PIRSF" id="PIRSF001235">
    <property type="entry name" value="Amidase_carbamoylase"/>
    <property type="match status" value="1"/>
</dbReference>
<dbReference type="AlphaFoldDB" id="A0A127PF31"/>
<feature type="binding site" evidence="8">
    <location>
        <position position="221"/>
    </location>
    <ligand>
        <name>allantoate</name>
        <dbReference type="ChEBI" id="CHEBI:17536"/>
    </ligand>
</feature>
<evidence type="ECO:0000256" key="6">
    <source>
        <dbReference type="ARBA" id="ARBA00023211"/>
    </source>
</evidence>
<dbReference type="Pfam" id="PF01546">
    <property type="entry name" value="Peptidase_M20"/>
    <property type="match status" value="1"/>
</dbReference>
<organism evidence="10">
    <name type="scientific">Collimonas fungivorans</name>
    <dbReference type="NCBI Taxonomy" id="158899"/>
    <lineage>
        <taxon>Bacteria</taxon>
        <taxon>Pseudomonadati</taxon>
        <taxon>Pseudomonadota</taxon>
        <taxon>Betaproteobacteria</taxon>
        <taxon>Burkholderiales</taxon>
        <taxon>Oxalobacteraceae</taxon>
        <taxon>Collimonas</taxon>
    </lineage>
</organism>
<dbReference type="InterPro" id="IPR010158">
    <property type="entry name" value="Amidase_Cbmase"/>
</dbReference>
<evidence type="ECO:0000256" key="7">
    <source>
        <dbReference type="PIRSR" id="PIRSR001235-1"/>
    </source>
</evidence>
<dbReference type="GO" id="GO:0016813">
    <property type="term" value="F:hydrolase activity, acting on carbon-nitrogen (but not peptide) bonds, in linear amidines"/>
    <property type="evidence" value="ECO:0007669"/>
    <property type="project" value="InterPro"/>
</dbReference>
<dbReference type="NCBIfam" id="NF006775">
    <property type="entry name" value="PRK09290.2-5"/>
    <property type="match status" value="1"/>
</dbReference>
<evidence type="ECO:0000259" key="9">
    <source>
        <dbReference type="Pfam" id="PF07687"/>
    </source>
</evidence>
<dbReference type="CDD" id="cd03884">
    <property type="entry name" value="M20_bAS"/>
    <property type="match status" value="1"/>
</dbReference>
<dbReference type="PANTHER" id="PTHR32494:SF19">
    <property type="entry name" value="ALLANTOATE DEIMINASE-RELATED"/>
    <property type="match status" value="1"/>
</dbReference>
<dbReference type="GO" id="GO:0046872">
    <property type="term" value="F:metal ion binding"/>
    <property type="evidence" value="ECO:0007669"/>
    <property type="project" value="UniProtKB-KW"/>
</dbReference>
<feature type="binding site" evidence="7">
    <location>
        <position position="86"/>
    </location>
    <ligand>
        <name>Zn(2+)</name>
        <dbReference type="ChEBI" id="CHEBI:29105"/>
        <label>1</label>
    </ligand>
</feature>
<dbReference type="Gene3D" id="3.30.70.360">
    <property type="match status" value="1"/>
</dbReference>
<dbReference type="Pfam" id="PF07687">
    <property type="entry name" value="M20_dimer"/>
    <property type="match status" value="1"/>
</dbReference>
<feature type="binding site" evidence="7">
    <location>
        <position position="97"/>
    </location>
    <ligand>
        <name>Zn(2+)</name>
        <dbReference type="ChEBI" id="CHEBI:29105"/>
        <label>1</label>
    </ligand>
</feature>
<evidence type="ECO:0000256" key="2">
    <source>
        <dbReference type="ARBA" id="ARBA00006153"/>
    </source>
</evidence>
<keyword evidence="5" id="KW-0378">Hydrolase</keyword>
<dbReference type="EMBL" id="CP013232">
    <property type="protein sequence ID" value="AMO96389.1"/>
    <property type="molecule type" value="Genomic_DNA"/>
</dbReference>
<feature type="domain" description="Peptidase M20 dimerisation" evidence="9">
    <location>
        <begin position="215"/>
        <end position="315"/>
    </location>
</feature>
<feature type="binding site" evidence="7">
    <location>
        <position position="388"/>
    </location>
    <ligand>
        <name>Zn(2+)</name>
        <dbReference type="ChEBI" id="CHEBI:29105"/>
        <label>2</label>
    </ligand>
</feature>
<dbReference type="InterPro" id="IPR002933">
    <property type="entry name" value="Peptidase_M20"/>
</dbReference>
<comment type="similarity">
    <text evidence="2">Belongs to the peptidase M20 family.</text>
</comment>
<keyword evidence="4 7" id="KW-0479">Metal-binding</keyword>
<comment type="cofactor">
    <cofactor evidence="1">
        <name>Mn(2+)</name>
        <dbReference type="ChEBI" id="CHEBI:29035"/>
    </cofactor>
</comment>
<reference evidence="10 11" key="1">
    <citation type="submission" date="2015-11" db="EMBL/GenBank/DDBJ databases">
        <title>Exploring the genomic traits of fungus-feeding bacterial genus Collimonas.</title>
        <authorList>
            <person name="Song C."/>
            <person name="Schmidt R."/>
            <person name="de Jager V."/>
            <person name="Krzyzanowska D."/>
            <person name="Jongedijk E."/>
            <person name="Cankar K."/>
            <person name="Beekwilder J."/>
            <person name="van Veen A."/>
            <person name="de Boer W."/>
            <person name="van Veen J.A."/>
            <person name="Garbeva P."/>
        </authorList>
    </citation>
    <scope>NUCLEOTIDE SEQUENCE [LARGE SCALE GENOMIC DNA]</scope>
    <source>
        <strain evidence="10 11">Ter6</strain>
    </source>
</reference>
<dbReference type="SUPFAM" id="SSF55031">
    <property type="entry name" value="Bacterial exopeptidase dimerisation domain"/>
    <property type="match status" value="1"/>
</dbReference>
<dbReference type="Proteomes" id="UP000072421">
    <property type="component" value="Chromosome"/>
</dbReference>
<evidence type="ECO:0000256" key="8">
    <source>
        <dbReference type="PIRSR" id="PIRSR001235-2"/>
    </source>
</evidence>
<comment type="cofactor">
    <cofactor evidence="7">
        <name>Zn(2+)</name>
        <dbReference type="ChEBI" id="CHEBI:29105"/>
    </cofactor>
    <text evidence="7">Binds 2 Zn(2+) ions per subunit.</text>
</comment>
<dbReference type="NCBIfam" id="TIGR01879">
    <property type="entry name" value="hydantase"/>
    <property type="match status" value="1"/>
</dbReference>
<name>A0A127PF31_9BURK</name>
<keyword evidence="6" id="KW-0464">Manganese</keyword>
<feature type="binding site" evidence="7">
    <location>
        <position position="132"/>
    </location>
    <ligand>
        <name>Zn(2+)</name>
        <dbReference type="ChEBI" id="CHEBI:29105"/>
        <label>2</label>
    </ligand>
</feature>
<feature type="binding site" evidence="8">
    <location>
        <position position="280"/>
    </location>
    <ligand>
        <name>allantoate</name>
        <dbReference type="ChEBI" id="CHEBI:17536"/>
    </ligand>
</feature>
<dbReference type="RefSeq" id="WP_061540978.1">
    <property type="nucleotide sequence ID" value="NZ_CP013232.1"/>
</dbReference>
<dbReference type="InterPro" id="IPR011650">
    <property type="entry name" value="Peptidase_M20_dimer"/>
</dbReference>
<keyword evidence="7" id="KW-0862">Zinc</keyword>
<evidence type="ECO:0000256" key="1">
    <source>
        <dbReference type="ARBA" id="ARBA00001936"/>
    </source>
</evidence>
<evidence type="ECO:0000256" key="4">
    <source>
        <dbReference type="ARBA" id="ARBA00022723"/>
    </source>
</evidence>
<feature type="binding site" evidence="7">
    <location>
        <position position="97"/>
    </location>
    <ligand>
        <name>Zn(2+)</name>
        <dbReference type="ChEBI" id="CHEBI:29105"/>
        <label>2</label>
    </ligand>
</feature>
<gene>
    <name evidence="10" type="ORF">CFter6_3767</name>
</gene>
<dbReference type="PANTHER" id="PTHR32494">
    <property type="entry name" value="ALLANTOATE DEIMINASE-RELATED"/>
    <property type="match status" value="1"/>
</dbReference>
<dbReference type="PATRIC" id="fig|158899.10.peg.3740"/>
<proteinExistence type="inferred from homology"/>
<feature type="binding site" evidence="7">
    <location>
        <position position="196"/>
    </location>
    <ligand>
        <name>Zn(2+)</name>
        <dbReference type="ChEBI" id="CHEBI:29105"/>
        <label>1</label>
    </ligand>
</feature>
<dbReference type="SUPFAM" id="SSF53187">
    <property type="entry name" value="Zn-dependent exopeptidases"/>
    <property type="match status" value="1"/>
</dbReference>
<evidence type="ECO:0000313" key="11">
    <source>
        <dbReference type="Proteomes" id="UP000072421"/>
    </source>
</evidence>